<evidence type="ECO:0000256" key="1">
    <source>
        <dbReference type="ARBA" id="ARBA00022553"/>
    </source>
</evidence>
<name>A0A419EXH9_9BACT</name>
<feature type="domain" description="Response regulatory" evidence="4">
    <location>
        <begin position="45"/>
        <end position="154"/>
    </location>
</feature>
<dbReference type="CDD" id="cd00156">
    <property type="entry name" value="REC"/>
    <property type="match status" value="1"/>
</dbReference>
<feature type="compositionally biased region" description="Polar residues" evidence="3">
    <location>
        <begin position="14"/>
        <end position="23"/>
    </location>
</feature>
<gene>
    <name evidence="5" type="ORF">C4532_10825</name>
</gene>
<protein>
    <submittedName>
        <fullName evidence="5">Response regulator</fullName>
    </submittedName>
</protein>
<dbReference type="Pfam" id="PF00072">
    <property type="entry name" value="Response_reg"/>
    <property type="match status" value="1"/>
</dbReference>
<evidence type="ECO:0000256" key="2">
    <source>
        <dbReference type="PROSITE-ProRule" id="PRU00169"/>
    </source>
</evidence>
<reference evidence="5 6" key="1">
    <citation type="journal article" date="2017" name="ISME J.">
        <title>Energy and carbon metabolisms in a deep terrestrial subsurface fluid microbial community.</title>
        <authorList>
            <person name="Momper L."/>
            <person name="Jungbluth S.P."/>
            <person name="Lee M.D."/>
            <person name="Amend J.P."/>
        </authorList>
    </citation>
    <scope>NUCLEOTIDE SEQUENCE [LARGE SCALE GENOMIC DNA]</scope>
    <source>
        <strain evidence="5">SURF_17</strain>
    </source>
</reference>
<evidence type="ECO:0000256" key="3">
    <source>
        <dbReference type="SAM" id="MobiDB-lite"/>
    </source>
</evidence>
<dbReference type="PANTHER" id="PTHR44591">
    <property type="entry name" value="STRESS RESPONSE REGULATOR PROTEIN 1"/>
    <property type="match status" value="1"/>
</dbReference>
<dbReference type="PROSITE" id="PS50110">
    <property type="entry name" value="RESPONSE_REGULATORY"/>
    <property type="match status" value="1"/>
</dbReference>
<comment type="caution">
    <text evidence="5">The sequence shown here is derived from an EMBL/GenBank/DDBJ whole genome shotgun (WGS) entry which is preliminary data.</text>
</comment>
<dbReference type="SUPFAM" id="SSF52172">
    <property type="entry name" value="CheY-like"/>
    <property type="match status" value="1"/>
</dbReference>
<dbReference type="InterPro" id="IPR001789">
    <property type="entry name" value="Sig_transdc_resp-reg_receiver"/>
</dbReference>
<dbReference type="InterPro" id="IPR011006">
    <property type="entry name" value="CheY-like_superfamily"/>
</dbReference>
<dbReference type="EMBL" id="QZKI01000081">
    <property type="protein sequence ID" value="RJP69525.1"/>
    <property type="molecule type" value="Genomic_DNA"/>
</dbReference>
<comment type="caution">
    <text evidence="2">Lacks conserved residue(s) required for the propagation of feature annotation.</text>
</comment>
<dbReference type="Gene3D" id="3.40.50.2300">
    <property type="match status" value="1"/>
</dbReference>
<dbReference type="GO" id="GO:0000160">
    <property type="term" value="P:phosphorelay signal transduction system"/>
    <property type="evidence" value="ECO:0007669"/>
    <property type="project" value="InterPro"/>
</dbReference>
<feature type="compositionally biased region" description="Basic residues" evidence="3">
    <location>
        <begin position="28"/>
        <end position="42"/>
    </location>
</feature>
<proteinExistence type="predicted"/>
<dbReference type="SMART" id="SM00448">
    <property type="entry name" value="REC"/>
    <property type="match status" value="1"/>
</dbReference>
<evidence type="ECO:0000313" key="5">
    <source>
        <dbReference type="EMBL" id="RJP69525.1"/>
    </source>
</evidence>
<sequence>MGVPCGKEMRSAVQRLSTNSTKAGLQGKMKKMSPVHTEKKKGKPTVVVVDANRAHLDELARHLRANGFHVVSCRSMRGALGQLRRTRPDAVILEVIMPGVSGFELAARMQADVDLSHIPIIFTSDIQNSEGENHDYFPRPLDMDGLVRSLKERIATRR</sequence>
<organism evidence="5 6">
    <name type="scientific">Candidatus Abyssobacteria bacterium SURF_17</name>
    <dbReference type="NCBI Taxonomy" id="2093361"/>
    <lineage>
        <taxon>Bacteria</taxon>
        <taxon>Pseudomonadati</taxon>
        <taxon>Candidatus Hydrogenedentota</taxon>
        <taxon>Candidatus Abyssobacteria</taxon>
    </lineage>
</organism>
<evidence type="ECO:0000259" key="4">
    <source>
        <dbReference type="PROSITE" id="PS50110"/>
    </source>
</evidence>
<dbReference type="PANTHER" id="PTHR44591:SF3">
    <property type="entry name" value="RESPONSE REGULATORY DOMAIN-CONTAINING PROTEIN"/>
    <property type="match status" value="1"/>
</dbReference>
<evidence type="ECO:0000313" key="6">
    <source>
        <dbReference type="Proteomes" id="UP000285961"/>
    </source>
</evidence>
<dbReference type="AlphaFoldDB" id="A0A419EXH9"/>
<accession>A0A419EXH9</accession>
<dbReference type="Proteomes" id="UP000285961">
    <property type="component" value="Unassembled WGS sequence"/>
</dbReference>
<keyword evidence="1" id="KW-0597">Phosphoprotein</keyword>
<feature type="region of interest" description="Disordered" evidence="3">
    <location>
        <begin position="1"/>
        <end position="42"/>
    </location>
</feature>
<dbReference type="InterPro" id="IPR050595">
    <property type="entry name" value="Bact_response_regulator"/>
</dbReference>